<accession>A0A7W7CE43</accession>
<keyword evidence="2" id="KW-1185">Reference proteome</keyword>
<dbReference type="Proteomes" id="UP000533598">
    <property type="component" value="Unassembled WGS sequence"/>
</dbReference>
<sequence length="140" mass="15013">MTARTAYGRARQSGLPVAHLITPPRIQAPWCTVTSLDAGGRLADRAPLQHLEWPPETAVALTPVQGLMIVVTRQHGSTLAITRQGHLWLPASIRRACHLATGARLLVAVYPDLGLLAAYTPAALGEMLLAYHTALPTRAD</sequence>
<dbReference type="EMBL" id="JACHMH010000001">
    <property type="protein sequence ID" value="MBB4679469.1"/>
    <property type="molecule type" value="Genomic_DNA"/>
</dbReference>
<organism evidence="1 2">
    <name type="scientific">Crossiella cryophila</name>
    <dbReference type="NCBI Taxonomy" id="43355"/>
    <lineage>
        <taxon>Bacteria</taxon>
        <taxon>Bacillati</taxon>
        <taxon>Actinomycetota</taxon>
        <taxon>Actinomycetes</taxon>
        <taxon>Pseudonocardiales</taxon>
        <taxon>Pseudonocardiaceae</taxon>
        <taxon>Crossiella</taxon>
    </lineage>
</organism>
<gene>
    <name evidence="1" type="ORF">HNR67_005587</name>
</gene>
<protein>
    <recommendedName>
        <fullName evidence="3">SpoVT-AbrB domain-containing protein</fullName>
    </recommendedName>
</protein>
<name>A0A7W7CE43_9PSEU</name>
<evidence type="ECO:0008006" key="3">
    <source>
        <dbReference type="Google" id="ProtNLM"/>
    </source>
</evidence>
<reference evidence="1 2" key="1">
    <citation type="submission" date="2020-08" db="EMBL/GenBank/DDBJ databases">
        <title>Sequencing the genomes of 1000 actinobacteria strains.</title>
        <authorList>
            <person name="Klenk H.-P."/>
        </authorList>
    </citation>
    <scope>NUCLEOTIDE SEQUENCE [LARGE SCALE GENOMIC DNA]</scope>
    <source>
        <strain evidence="1 2">DSM 44230</strain>
    </source>
</reference>
<comment type="caution">
    <text evidence="1">The sequence shown here is derived from an EMBL/GenBank/DDBJ whole genome shotgun (WGS) entry which is preliminary data.</text>
</comment>
<evidence type="ECO:0000313" key="2">
    <source>
        <dbReference type="Proteomes" id="UP000533598"/>
    </source>
</evidence>
<evidence type="ECO:0000313" key="1">
    <source>
        <dbReference type="EMBL" id="MBB4679469.1"/>
    </source>
</evidence>
<proteinExistence type="predicted"/>
<dbReference type="RefSeq" id="WP_185005218.1">
    <property type="nucleotide sequence ID" value="NZ_BAAAUI010000001.1"/>
</dbReference>
<dbReference type="AlphaFoldDB" id="A0A7W7CE43"/>